<dbReference type="PANTHER" id="PTHR36180">
    <property type="entry name" value="DNA-BINDING PROTEIN-RELATED-RELATED"/>
    <property type="match status" value="1"/>
</dbReference>
<evidence type="ECO:0000313" key="2">
    <source>
        <dbReference type="EMBL" id="XAM41818.1"/>
    </source>
</evidence>
<reference evidence="2 3" key="1">
    <citation type="submission" date="2024-04" db="EMBL/GenBank/DDBJ databases">
        <title>Isolation and characterization of novel acetogenic strains of the genera Terrisporobacter and Acetoanaerobium.</title>
        <authorList>
            <person name="Boeer T."/>
            <person name="Schueler M.A."/>
            <person name="Lueschen A."/>
            <person name="Eysell L."/>
            <person name="Droege J."/>
            <person name="Heinemann M."/>
            <person name="Engelhardt L."/>
            <person name="Basen M."/>
            <person name="Daniel R."/>
        </authorList>
    </citation>
    <scope>NUCLEOTIDE SEQUENCE [LARGE SCALE GENOMIC DNA]</scope>
    <source>
        <strain evidence="2 3">ELB</strain>
    </source>
</reference>
<dbReference type="RefSeq" id="WP_343337006.1">
    <property type="nucleotide sequence ID" value="NZ_CP154622.1"/>
</dbReference>
<name>A0ABZ3FFS0_9FIRM</name>
<dbReference type="Pfam" id="PF02498">
    <property type="entry name" value="Bro-N"/>
    <property type="match status" value="1"/>
</dbReference>
<dbReference type="PROSITE" id="PS51750">
    <property type="entry name" value="BRO_N"/>
    <property type="match status" value="1"/>
</dbReference>
<evidence type="ECO:0000259" key="1">
    <source>
        <dbReference type="PROSITE" id="PS51750"/>
    </source>
</evidence>
<dbReference type="SMART" id="SM01040">
    <property type="entry name" value="Bro-N"/>
    <property type="match status" value="1"/>
</dbReference>
<gene>
    <name evidence="2" type="ORF">TPELB_21310</name>
</gene>
<sequence length="376" mass="43704">MINETQEIAVFSNEIFGEVRCVTIEDEPWFVAKDIAKALGYTSLSKMYAHVEKEDKNKIDPQSKQYQGSCGNGLVLESNPNVRNMVIINESGLYDAIFGSRLPEAKKFKRWVTKEVLPELRKTKCVILESATKESIDFNVKYGKYRIRKTFINSKDMRSDYEEFKKLSKNERLSKRLDNKDRIKLSNIIIDTIEEKVANQLTNLRASEVIAAQELVSDIKTDILKLSNKYNGGIKSQMTKQINKLTAENESLKESEIELDWKLIKNHGFTENCQIEFSKILNKMVRTKPYNVWRSKFDYSDFRELNCDTTRPMILYLHFGKLDKYDTTNLEKTAIDMISDYYGFNDNLIISKVTTSDRVESCEEGYIYFDLVNLED</sequence>
<accession>A0ABZ3FFS0</accession>
<protein>
    <recommendedName>
        <fullName evidence="1">Bro-N domain-containing protein</fullName>
    </recommendedName>
</protein>
<dbReference type="Proteomes" id="UP001477947">
    <property type="component" value="Chromosome"/>
</dbReference>
<feature type="domain" description="Bro-N" evidence="1">
    <location>
        <begin position="2"/>
        <end position="124"/>
    </location>
</feature>
<dbReference type="EMBL" id="CP154622">
    <property type="protein sequence ID" value="XAM41818.1"/>
    <property type="molecule type" value="Genomic_DNA"/>
</dbReference>
<keyword evidence="3" id="KW-1185">Reference proteome</keyword>
<dbReference type="PANTHER" id="PTHR36180:SF2">
    <property type="entry name" value="BRO FAMILY PROTEIN"/>
    <property type="match status" value="1"/>
</dbReference>
<proteinExistence type="predicted"/>
<organism evidence="2 3">
    <name type="scientific">Terrisporobacter petrolearius</name>
    <dbReference type="NCBI Taxonomy" id="1460447"/>
    <lineage>
        <taxon>Bacteria</taxon>
        <taxon>Bacillati</taxon>
        <taxon>Bacillota</taxon>
        <taxon>Clostridia</taxon>
        <taxon>Peptostreptococcales</taxon>
        <taxon>Peptostreptococcaceae</taxon>
        <taxon>Terrisporobacter</taxon>
    </lineage>
</organism>
<dbReference type="InterPro" id="IPR003497">
    <property type="entry name" value="BRO_N_domain"/>
</dbReference>
<evidence type="ECO:0000313" key="3">
    <source>
        <dbReference type="Proteomes" id="UP001477947"/>
    </source>
</evidence>